<evidence type="ECO:0000313" key="12">
    <source>
        <dbReference type="EMBL" id="MFC7446721.1"/>
    </source>
</evidence>
<gene>
    <name evidence="12" type="ORF">ACFQS9_02345</name>
</gene>
<feature type="compositionally biased region" description="Low complexity" evidence="9">
    <location>
        <begin position="715"/>
        <end position="734"/>
    </location>
</feature>
<dbReference type="InterPro" id="IPR006311">
    <property type="entry name" value="TAT_signal"/>
</dbReference>
<dbReference type="Gene3D" id="3.40.720.10">
    <property type="entry name" value="Alkaline Phosphatase, subunit A"/>
    <property type="match status" value="2"/>
</dbReference>
<dbReference type="PROSITE" id="PS51318">
    <property type="entry name" value="TAT"/>
    <property type="match status" value="1"/>
</dbReference>
<dbReference type="EC" id="3.1.4.3" evidence="3"/>
<comment type="caution">
    <text evidence="12">The sequence shown here is derived from an EMBL/GenBank/DDBJ whole genome shotgun (WGS) entry which is preliminary data.</text>
</comment>
<sequence length="734" mass="78587">MTRDLPRRRFLTLGAGALGAAAAGSLLPPSLQAALAAPVAPGGLDSVEHVVLLMQENRSFDHYFGALRGVRGFGDPNALTLKTGRTVFEQPGAGGVVVPYPIRASAAAQRMDTQNITGLDHSWEGGHQSLAGGWHDGWIPAKTSATMAHYDRRDIPFHYELADAFTICDAYHCSVPTSTSPNRNYWVSGYTGFEADGSRAVTNAAYDPWHEGYHWTTVPERLEAAGVSWKTYQEWDNFSDNNLDYFTSFKRVAAQVFGHPGLVPYQIATLPGFYLALGVLPPPAQDALLRILDDAVGRLSPADRRLFDRGLRRGRPGTLASTFRADVEAGTLPQVSYLVPNTVDSEHPSGSSPAASATLLYQVLDAIASDPETWSKTAVFVNFDENDGYFDHVPPPMPSREVADEFVGAEPLGLGPRVPMTIVSPWTVGGFVCSQVFDHTSTTRFLEKRFGFTQPEISAWRRTVSGDLTSAFDFETPRTRPTLTRPPATPPLDPRWTPTPPQAQQMAVQESGTRPARALPYQPDASAVLDPGARKLTVDFANKGAESAHFALYPYAQEFERPLHFDVAESASTAVAVPGDRYSLIALGPNGFRREFGGSLAGAAAALAVRTSIDKGDRSLRVSVRNPGSSAVTVRLSVGGRDRGGVVAAGAESSWSVPSSEGWYEAELSIAEDGSFRRRWLGHIENGKVSVSQGAVVVAPTGDLTWTPPPPPAAPEAGSGSLAGASSMLGTGSA</sequence>
<dbReference type="PANTHER" id="PTHR31956:SF1">
    <property type="entry name" value="NON-SPECIFIC PHOSPHOLIPASE C1"/>
    <property type="match status" value="1"/>
</dbReference>
<accession>A0ABW2RT38</accession>
<evidence type="ECO:0000256" key="7">
    <source>
        <dbReference type="ARBA" id="ARBA00023026"/>
    </source>
</evidence>
<protein>
    <recommendedName>
        <fullName evidence="3">phospholipase C</fullName>
        <ecNumber evidence="3">3.1.4.3</ecNumber>
    </recommendedName>
</protein>
<keyword evidence="4" id="KW-0134">Cell wall</keyword>
<name>A0ABW2RT38_9NOCA</name>
<evidence type="ECO:0000256" key="8">
    <source>
        <dbReference type="ARBA" id="ARBA00048421"/>
    </source>
</evidence>
<feature type="region of interest" description="Disordered" evidence="9">
    <location>
        <begin position="472"/>
        <end position="502"/>
    </location>
</feature>
<evidence type="ECO:0000256" key="4">
    <source>
        <dbReference type="ARBA" id="ARBA00022512"/>
    </source>
</evidence>
<evidence type="ECO:0000256" key="3">
    <source>
        <dbReference type="ARBA" id="ARBA00012018"/>
    </source>
</evidence>
<evidence type="ECO:0000256" key="5">
    <source>
        <dbReference type="ARBA" id="ARBA00022525"/>
    </source>
</evidence>
<feature type="chain" id="PRO_5046636066" description="phospholipase C" evidence="10">
    <location>
        <begin position="34"/>
        <end position="734"/>
    </location>
</feature>
<comment type="similarity">
    <text evidence="2">Belongs to the bacterial phospholipase C family.</text>
</comment>
<keyword evidence="5" id="KW-0964">Secreted</keyword>
<comment type="catalytic activity">
    <reaction evidence="8">
        <text>a 1,2-diacyl-sn-glycero-3-phosphocholine + H2O = phosphocholine + a 1,2-diacyl-sn-glycerol + H(+)</text>
        <dbReference type="Rhea" id="RHEA:10604"/>
        <dbReference type="ChEBI" id="CHEBI:15377"/>
        <dbReference type="ChEBI" id="CHEBI:15378"/>
        <dbReference type="ChEBI" id="CHEBI:17815"/>
        <dbReference type="ChEBI" id="CHEBI:57643"/>
        <dbReference type="ChEBI" id="CHEBI:295975"/>
        <dbReference type="EC" id="3.1.4.3"/>
    </reaction>
    <physiologicalReaction direction="left-to-right" evidence="8">
        <dbReference type="Rhea" id="RHEA:10605"/>
    </physiologicalReaction>
</comment>
<keyword evidence="13" id="KW-1185">Reference proteome</keyword>
<dbReference type="Pfam" id="PF04185">
    <property type="entry name" value="Phosphoesterase"/>
    <property type="match status" value="2"/>
</dbReference>
<keyword evidence="7" id="KW-0843">Virulence</keyword>
<feature type="signal peptide" evidence="10">
    <location>
        <begin position="1"/>
        <end position="33"/>
    </location>
</feature>
<dbReference type="EMBL" id="JBHTCS010000002">
    <property type="protein sequence ID" value="MFC7446721.1"/>
    <property type="molecule type" value="Genomic_DNA"/>
</dbReference>
<dbReference type="InterPro" id="IPR008475">
    <property type="entry name" value="PLipase_C_C"/>
</dbReference>
<dbReference type="InterPro" id="IPR017767">
    <property type="entry name" value="PC-PLC"/>
</dbReference>
<feature type="compositionally biased region" description="Pro residues" evidence="9">
    <location>
        <begin position="487"/>
        <end position="501"/>
    </location>
</feature>
<dbReference type="InterPro" id="IPR007312">
    <property type="entry name" value="Phosphoesterase"/>
</dbReference>
<reference evidence="13" key="1">
    <citation type="journal article" date="2019" name="Int. J. Syst. Evol. Microbiol.">
        <title>The Global Catalogue of Microorganisms (GCM) 10K type strain sequencing project: providing services to taxonomists for standard genome sequencing and annotation.</title>
        <authorList>
            <consortium name="The Broad Institute Genomics Platform"/>
            <consortium name="The Broad Institute Genome Sequencing Center for Infectious Disease"/>
            <person name="Wu L."/>
            <person name="Ma J."/>
        </authorList>
    </citation>
    <scope>NUCLEOTIDE SEQUENCE [LARGE SCALE GENOMIC DNA]</scope>
    <source>
        <strain evidence="13">ICMP 19430</strain>
    </source>
</reference>
<keyword evidence="10" id="KW-0732">Signal</keyword>
<dbReference type="Pfam" id="PF05506">
    <property type="entry name" value="PLipase_C_C"/>
    <property type="match status" value="1"/>
</dbReference>
<evidence type="ECO:0000256" key="10">
    <source>
        <dbReference type="SAM" id="SignalP"/>
    </source>
</evidence>
<evidence type="ECO:0000256" key="9">
    <source>
        <dbReference type="SAM" id="MobiDB-lite"/>
    </source>
</evidence>
<evidence type="ECO:0000259" key="11">
    <source>
        <dbReference type="Pfam" id="PF05506"/>
    </source>
</evidence>
<dbReference type="PANTHER" id="PTHR31956">
    <property type="entry name" value="NON-SPECIFIC PHOSPHOLIPASE C4-RELATED"/>
    <property type="match status" value="1"/>
</dbReference>
<evidence type="ECO:0000256" key="2">
    <source>
        <dbReference type="ARBA" id="ARBA00009717"/>
    </source>
</evidence>
<dbReference type="RefSeq" id="WP_378401159.1">
    <property type="nucleotide sequence ID" value="NZ_JBHTCS010000002.1"/>
</dbReference>
<keyword evidence="6" id="KW-0378">Hydrolase</keyword>
<dbReference type="Proteomes" id="UP001596484">
    <property type="component" value="Unassembled WGS sequence"/>
</dbReference>
<evidence type="ECO:0000256" key="1">
    <source>
        <dbReference type="ARBA" id="ARBA00004191"/>
    </source>
</evidence>
<feature type="domain" description="Bacterial phospholipase C C-terminal" evidence="11">
    <location>
        <begin position="515"/>
        <end position="598"/>
    </location>
</feature>
<comment type="subcellular location">
    <subcellularLocation>
        <location evidence="1">Secreted</location>
        <location evidence="1">Cell wall</location>
    </subcellularLocation>
</comment>
<proteinExistence type="inferred from homology"/>
<evidence type="ECO:0000313" key="13">
    <source>
        <dbReference type="Proteomes" id="UP001596484"/>
    </source>
</evidence>
<dbReference type="NCBIfam" id="TIGR03396">
    <property type="entry name" value="PC_PLC"/>
    <property type="match status" value="1"/>
</dbReference>
<feature type="region of interest" description="Disordered" evidence="9">
    <location>
        <begin position="705"/>
        <end position="734"/>
    </location>
</feature>
<evidence type="ECO:0000256" key="6">
    <source>
        <dbReference type="ARBA" id="ARBA00022801"/>
    </source>
</evidence>
<dbReference type="InterPro" id="IPR017850">
    <property type="entry name" value="Alkaline_phosphatase_core_sf"/>
</dbReference>
<organism evidence="12 13">
    <name type="scientific">Rhodococcus daqingensis</name>
    <dbReference type="NCBI Taxonomy" id="2479363"/>
    <lineage>
        <taxon>Bacteria</taxon>
        <taxon>Bacillati</taxon>
        <taxon>Actinomycetota</taxon>
        <taxon>Actinomycetes</taxon>
        <taxon>Mycobacteriales</taxon>
        <taxon>Nocardiaceae</taxon>
        <taxon>Rhodococcus</taxon>
    </lineage>
</organism>